<dbReference type="GO" id="GO:0031177">
    <property type="term" value="F:phosphopantetheine binding"/>
    <property type="evidence" value="ECO:0007669"/>
    <property type="project" value="InterPro"/>
</dbReference>
<dbReference type="SUPFAM" id="SSF47336">
    <property type="entry name" value="ACP-like"/>
    <property type="match status" value="1"/>
</dbReference>
<sequence>MAECKERRANIEGIIFGWGNVQNDYEDQSRIAQPFLYILQEMLHLPQKSPPRVIVISNGAVAVGDVCFPSPCGSTAGGICRALVHEAPNVHVKLIDVNPTEGGMSSQADELYSSITGIFGSPGQSNHSSGNSFKDALAHYRYTHGLCATTINWGHWGEVGVAVEYDLPGIARMTTQQGLNALESIMKSHRLQTAVNSIQSFPLLFKTFPHLKNYLDERVYKSEFLTGQSINIKSEEFWEEYDTCGEDRDGKVATIKKYIGITLRHILRLDPQDSVDDNMELQEMGVDSLMMLEMKNSLQSMFGERVTVTPAALKDCSTVNKLGERLVQIIEEEGEFTSKAPPSLDEIREQIKEDSVLPAEIAPNETTLPPVLPSKIRCILVTGATGNLGSYLLSEVLRSCPHLDKIYCLIRHKSGLTPKERLESTLERKCISIGNNLEKIICVEGNLIQSKFGMSDYDYEELTREVDRVLHCAAKISHLEFYRKIEGSLFDIRTVNIRALLNVLEFAVKHRIKHVFNTSTMMSLVKVNPEDGTYLQTWPDADSFDNITNRGYPVSKHVCDVLLKQAVERGVPCKSFKYPEICSETTSNSSLNFESRHFTLIHLYMMKEGIMPSVPFPCNVIPMDVATKITIQICFFHDEAENEMYLVQNPYPQMTQAFFPQLAEEFGYPVKIVEYDEFATSVIEQGEKSILYHFRDLYKDERQFVQGVANVPQNEAARKYLENTDDFFVCKKLKRMVGDLYLGMESSYEIMKRDLRLAQKDGFFEKFGMSTKK</sequence>
<evidence type="ECO:0000313" key="5">
    <source>
        <dbReference type="Proteomes" id="UP000094527"/>
    </source>
</evidence>
<keyword evidence="2" id="KW-0597">Phosphoprotein</keyword>
<dbReference type="GO" id="GO:0004312">
    <property type="term" value="F:fatty acid synthase activity"/>
    <property type="evidence" value="ECO:0007669"/>
    <property type="project" value="TreeGrafter"/>
</dbReference>
<dbReference type="OMA" id="CATTINW"/>
<evidence type="ECO:0000256" key="1">
    <source>
        <dbReference type="ARBA" id="ARBA00022450"/>
    </source>
</evidence>
<dbReference type="PROSITE" id="PS50075">
    <property type="entry name" value="CARRIER"/>
    <property type="match status" value="1"/>
</dbReference>
<name>A0A1D2MTT5_ORCCI</name>
<dbReference type="InterPro" id="IPR009081">
    <property type="entry name" value="PP-bd_ACP"/>
</dbReference>
<evidence type="ECO:0000313" key="4">
    <source>
        <dbReference type="EMBL" id="ODM96308.1"/>
    </source>
</evidence>
<dbReference type="InterPro" id="IPR020806">
    <property type="entry name" value="PKS_PP-bd"/>
</dbReference>
<keyword evidence="1" id="KW-0596">Phosphopantetheine</keyword>
<dbReference type="InterPro" id="IPR013968">
    <property type="entry name" value="PKS_KR"/>
</dbReference>
<dbReference type="Gene3D" id="1.10.1200.10">
    <property type="entry name" value="ACP-like"/>
    <property type="match status" value="1"/>
</dbReference>
<dbReference type="Pfam" id="PF00550">
    <property type="entry name" value="PP-binding"/>
    <property type="match status" value="1"/>
</dbReference>
<dbReference type="GO" id="GO:0006633">
    <property type="term" value="P:fatty acid biosynthetic process"/>
    <property type="evidence" value="ECO:0007669"/>
    <property type="project" value="TreeGrafter"/>
</dbReference>
<dbReference type="PANTHER" id="PTHR43775">
    <property type="entry name" value="FATTY ACID SYNTHASE"/>
    <property type="match status" value="1"/>
</dbReference>
<dbReference type="InterPro" id="IPR036291">
    <property type="entry name" value="NAD(P)-bd_dom_sf"/>
</dbReference>
<dbReference type="EMBL" id="LJIJ01000554">
    <property type="protein sequence ID" value="ODM96308.1"/>
    <property type="molecule type" value="Genomic_DNA"/>
</dbReference>
<dbReference type="InterPro" id="IPR050091">
    <property type="entry name" value="PKS_NRPS_Biosynth_Enz"/>
</dbReference>
<proteinExistence type="predicted"/>
<dbReference type="STRING" id="48709.A0A1D2MTT5"/>
<gene>
    <name evidence="4" type="ORF">Ocin01_10379</name>
</gene>
<dbReference type="InterPro" id="IPR036736">
    <property type="entry name" value="ACP-like_sf"/>
</dbReference>
<reference evidence="4 5" key="1">
    <citation type="journal article" date="2016" name="Genome Biol. Evol.">
        <title>Gene Family Evolution Reflects Adaptation to Soil Environmental Stressors in the Genome of the Collembolan Orchesella cincta.</title>
        <authorList>
            <person name="Faddeeva-Vakhrusheva A."/>
            <person name="Derks M.F."/>
            <person name="Anvar S.Y."/>
            <person name="Agamennone V."/>
            <person name="Suring W."/>
            <person name="Smit S."/>
            <person name="van Straalen N.M."/>
            <person name="Roelofs D."/>
        </authorList>
    </citation>
    <scope>NUCLEOTIDE SEQUENCE [LARGE SCALE GENOMIC DNA]</scope>
    <source>
        <tissue evidence="4">Mixed pool</tissue>
    </source>
</reference>
<dbReference type="Gene3D" id="3.40.50.720">
    <property type="entry name" value="NAD(P)-binding Rossmann-like Domain"/>
    <property type="match status" value="3"/>
</dbReference>
<dbReference type="AlphaFoldDB" id="A0A1D2MTT5"/>
<keyword evidence="5" id="KW-1185">Reference proteome</keyword>
<dbReference type="Proteomes" id="UP000094527">
    <property type="component" value="Unassembled WGS sequence"/>
</dbReference>
<comment type="caution">
    <text evidence="4">The sequence shown here is derived from an EMBL/GenBank/DDBJ whole genome shotgun (WGS) entry which is preliminary data.</text>
</comment>
<dbReference type="OrthoDB" id="429813at2759"/>
<dbReference type="PANTHER" id="PTHR43775:SF37">
    <property type="entry name" value="SI:DKEY-61P9.11"/>
    <property type="match status" value="1"/>
</dbReference>
<feature type="domain" description="Carrier" evidence="3">
    <location>
        <begin position="253"/>
        <end position="330"/>
    </location>
</feature>
<dbReference type="Pfam" id="PF07993">
    <property type="entry name" value="NAD_binding_4"/>
    <property type="match status" value="1"/>
</dbReference>
<organism evidence="4 5">
    <name type="scientific">Orchesella cincta</name>
    <name type="common">Springtail</name>
    <name type="synonym">Podura cincta</name>
    <dbReference type="NCBI Taxonomy" id="48709"/>
    <lineage>
        <taxon>Eukaryota</taxon>
        <taxon>Metazoa</taxon>
        <taxon>Ecdysozoa</taxon>
        <taxon>Arthropoda</taxon>
        <taxon>Hexapoda</taxon>
        <taxon>Collembola</taxon>
        <taxon>Entomobryomorpha</taxon>
        <taxon>Entomobryoidea</taxon>
        <taxon>Orchesellidae</taxon>
        <taxon>Orchesellinae</taxon>
        <taxon>Orchesella</taxon>
    </lineage>
</organism>
<dbReference type="SUPFAM" id="SSF51735">
    <property type="entry name" value="NAD(P)-binding Rossmann-fold domains"/>
    <property type="match status" value="3"/>
</dbReference>
<accession>A0A1D2MTT5</accession>
<evidence type="ECO:0000259" key="3">
    <source>
        <dbReference type="PROSITE" id="PS50075"/>
    </source>
</evidence>
<dbReference type="InterPro" id="IPR013120">
    <property type="entry name" value="FAR_NAD-bd"/>
</dbReference>
<protein>
    <submittedName>
        <fullName evidence="4">Polyketide synthase HetM</fullName>
    </submittedName>
</protein>
<evidence type="ECO:0000256" key="2">
    <source>
        <dbReference type="ARBA" id="ARBA00022553"/>
    </source>
</evidence>
<dbReference type="SMART" id="SM00823">
    <property type="entry name" value="PKS_PP"/>
    <property type="match status" value="1"/>
</dbReference>
<dbReference type="Pfam" id="PF08659">
    <property type="entry name" value="KR"/>
    <property type="match status" value="1"/>
</dbReference>